<keyword evidence="2" id="KW-0378">Hydrolase</keyword>
<proteinExistence type="predicted"/>
<dbReference type="GO" id="GO:0016787">
    <property type="term" value="F:hydrolase activity"/>
    <property type="evidence" value="ECO:0007669"/>
    <property type="project" value="UniProtKB-KW"/>
</dbReference>
<dbReference type="Proteomes" id="UP001597083">
    <property type="component" value="Unassembled WGS sequence"/>
</dbReference>
<protein>
    <submittedName>
        <fullName evidence="2">SGNH/GDSL hydrolase family protein</fullName>
    </submittedName>
</protein>
<dbReference type="PANTHER" id="PTHR30383">
    <property type="entry name" value="THIOESTERASE 1/PROTEASE 1/LYSOPHOSPHOLIPASE L1"/>
    <property type="match status" value="1"/>
</dbReference>
<keyword evidence="3" id="KW-1185">Reference proteome</keyword>
<reference evidence="3" key="1">
    <citation type="journal article" date="2019" name="Int. J. Syst. Evol. Microbiol.">
        <title>The Global Catalogue of Microorganisms (GCM) 10K type strain sequencing project: providing services to taxonomists for standard genome sequencing and annotation.</title>
        <authorList>
            <consortium name="The Broad Institute Genomics Platform"/>
            <consortium name="The Broad Institute Genome Sequencing Center for Infectious Disease"/>
            <person name="Wu L."/>
            <person name="Ma J."/>
        </authorList>
    </citation>
    <scope>NUCLEOTIDE SEQUENCE [LARGE SCALE GENOMIC DNA]</scope>
    <source>
        <strain evidence="3">JCM 31696</strain>
    </source>
</reference>
<dbReference type="InterPro" id="IPR036514">
    <property type="entry name" value="SGNH_hydro_sf"/>
</dbReference>
<dbReference type="Pfam" id="PF13472">
    <property type="entry name" value="Lipase_GDSL_2"/>
    <property type="match status" value="1"/>
</dbReference>
<organism evidence="2 3">
    <name type="scientific">Actinomadura adrarensis</name>
    <dbReference type="NCBI Taxonomy" id="1819600"/>
    <lineage>
        <taxon>Bacteria</taxon>
        <taxon>Bacillati</taxon>
        <taxon>Actinomycetota</taxon>
        <taxon>Actinomycetes</taxon>
        <taxon>Streptosporangiales</taxon>
        <taxon>Thermomonosporaceae</taxon>
        <taxon>Actinomadura</taxon>
    </lineage>
</organism>
<feature type="non-terminal residue" evidence="2">
    <location>
        <position position="1"/>
    </location>
</feature>
<dbReference type="EMBL" id="JBHTIR010000187">
    <property type="protein sequence ID" value="MFD0850919.1"/>
    <property type="molecule type" value="Genomic_DNA"/>
</dbReference>
<dbReference type="PANTHER" id="PTHR30383:SF24">
    <property type="entry name" value="THIOESTERASE 1_PROTEASE 1_LYSOPHOSPHOLIPASE L1"/>
    <property type="match status" value="1"/>
</dbReference>
<comment type="caution">
    <text evidence="2">The sequence shown here is derived from an EMBL/GenBank/DDBJ whole genome shotgun (WGS) entry which is preliminary data.</text>
</comment>
<name>A0ABW3C8Z1_9ACTN</name>
<accession>A0ABW3C8Z1</accession>
<feature type="domain" description="SGNH hydrolase-type esterase" evidence="1">
    <location>
        <begin position="3"/>
        <end position="161"/>
    </location>
</feature>
<evidence type="ECO:0000313" key="3">
    <source>
        <dbReference type="Proteomes" id="UP001597083"/>
    </source>
</evidence>
<dbReference type="SUPFAM" id="SSF52266">
    <property type="entry name" value="SGNH hydrolase"/>
    <property type="match status" value="1"/>
</dbReference>
<dbReference type="Gene3D" id="3.40.50.1110">
    <property type="entry name" value="SGNH hydrolase"/>
    <property type="match status" value="1"/>
</dbReference>
<evidence type="ECO:0000259" key="1">
    <source>
        <dbReference type="Pfam" id="PF13472"/>
    </source>
</evidence>
<sequence length="228" mass="24301">EALPGFLAAALRERHPCGVTWSVAGKNGATARKVFREIVPSLNGLNPDIIVITIGVNDLMRRRPLRSWSLDLTALIAAVRGKYANAKVILAGMPPVHRFPALPQPLRSVMGGRARAMDRVMQEVARTYGALHVPMFPEMAAADPALFASDGFHPSPAGYRLWAQDLAKALEAESAPFLVPVIGTTNGTTNGNGHGNGHRASYASGVAREYARTAMAGALAVEVKERST</sequence>
<dbReference type="InterPro" id="IPR013830">
    <property type="entry name" value="SGNH_hydro"/>
</dbReference>
<evidence type="ECO:0000313" key="2">
    <source>
        <dbReference type="EMBL" id="MFD0850919.1"/>
    </source>
</evidence>
<dbReference type="CDD" id="cd01836">
    <property type="entry name" value="FeeA_FeeB_like"/>
    <property type="match status" value="1"/>
</dbReference>
<dbReference type="InterPro" id="IPR051532">
    <property type="entry name" value="Ester_Hydrolysis_Enzymes"/>
</dbReference>
<gene>
    <name evidence="2" type="ORF">ACFQ07_01650</name>
</gene>